<reference evidence="17" key="1">
    <citation type="journal article" date="2020" name="Stud. Mycol.">
        <title>101 Dothideomycetes genomes: a test case for predicting lifestyles and emergence of pathogens.</title>
        <authorList>
            <person name="Haridas S."/>
            <person name="Albert R."/>
            <person name="Binder M."/>
            <person name="Bloem J."/>
            <person name="Labutti K."/>
            <person name="Salamov A."/>
            <person name="Andreopoulos B."/>
            <person name="Baker S."/>
            <person name="Barry K."/>
            <person name="Bills G."/>
            <person name="Bluhm B."/>
            <person name="Cannon C."/>
            <person name="Castanera R."/>
            <person name="Culley D."/>
            <person name="Daum C."/>
            <person name="Ezra D."/>
            <person name="Gonzalez J."/>
            <person name="Henrissat B."/>
            <person name="Kuo A."/>
            <person name="Liang C."/>
            <person name="Lipzen A."/>
            <person name="Lutzoni F."/>
            <person name="Magnuson J."/>
            <person name="Mondo S."/>
            <person name="Nolan M."/>
            <person name="Ohm R."/>
            <person name="Pangilinan J."/>
            <person name="Park H.-J."/>
            <person name="Ramirez L."/>
            <person name="Alfaro M."/>
            <person name="Sun H."/>
            <person name="Tritt A."/>
            <person name="Yoshinaga Y."/>
            <person name="Zwiers L.-H."/>
            <person name="Turgeon B."/>
            <person name="Goodwin S."/>
            <person name="Spatafora J."/>
            <person name="Crous P."/>
            <person name="Grigoriev I."/>
        </authorList>
    </citation>
    <scope>NUCLEOTIDE SEQUENCE</scope>
    <source>
        <strain evidence="17">CBS 262.69</strain>
    </source>
</reference>
<evidence type="ECO:0000256" key="13">
    <source>
        <dbReference type="SAM" id="MobiDB-lite"/>
    </source>
</evidence>
<dbReference type="SUPFAM" id="SSF82171">
    <property type="entry name" value="DPP6 N-terminal domain-like"/>
    <property type="match status" value="1"/>
</dbReference>
<gene>
    <name evidence="17" type="ORF">EJ06DRAFT_545311</name>
</gene>
<dbReference type="GO" id="GO:0008236">
    <property type="term" value="F:serine-type peptidase activity"/>
    <property type="evidence" value="ECO:0007669"/>
    <property type="project" value="UniProtKB-KW"/>
</dbReference>
<evidence type="ECO:0000256" key="2">
    <source>
        <dbReference type="ARBA" id="ARBA00004613"/>
    </source>
</evidence>
<evidence type="ECO:0000259" key="15">
    <source>
        <dbReference type="Pfam" id="PF00326"/>
    </source>
</evidence>
<feature type="domain" description="Dipeptidylpeptidase IV N-terminal" evidence="16">
    <location>
        <begin position="121"/>
        <end position="485"/>
    </location>
</feature>
<dbReference type="GO" id="GO:0006508">
    <property type="term" value="P:proteolysis"/>
    <property type="evidence" value="ECO:0007669"/>
    <property type="project" value="UniProtKB-KW"/>
</dbReference>
<keyword evidence="11" id="KW-0325">Glycoprotein</keyword>
<protein>
    <recommendedName>
        <fullName evidence="4">dipeptidyl-peptidase IV</fullName>
        <ecNumber evidence="4">3.4.14.5</ecNumber>
    </recommendedName>
    <alternativeName>
        <fullName evidence="12">Dipeptidyl peptidase IV</fullName>
    </alternativeName>
</protein>
<dbReference type="PANTHER" id="PTHR11731">
    <property type="entry name" value="PROTEASE FAMILY S9B,C DIPEPTIDYL-PEPTIDASE IV-RELATED"/>
    <property type="match status" value="1"/>
</dbReference>
<feature type="signal peptide" evidence="14">
    <location>
        <begin position="1"/>
        <end position="16"/>
    </location>
</feature>
<name>A0A6G1HIY2_9PEZI</name>
<organism evidence="17 18">
    <name type="scientific">Trichodelitschia bisporula</name>
    <dbReference type="NCBI Taxonomy" id="703511"/>
    <lineage>
        <taxon>Eukaryota</taxon>
        <taxon>Fungi</taxon>
        <taxon>Dikarya</taxon>
        <taxon>Ascomycota</taxon>
        <taxon>Pezizomycotina</taxon>
        <taxon>Dothideomycetes</taxon>
        <taxon>Dothideomycetes incertae sedis</taxon>
        <taxon>Phaeotrichales</taxon>
        <taxon>Phaeotrichaceae</taxon>
        <taxon>Trichodelitschia</taxon>
    </lineage>
</organism>
<evidence type="ECO:0000256" key="4">
    <source>
        <dbReference type="ARBA" id="ARBA00012062"/>
    </source>
</evidence>
<dbReference type="Pfam" id="PF00326">
    <property type="entry name" value="Peptidase_S9"/>
    <property type="match status" value="1"/>
</dbReference>
<dbReference type="InterPro" id="IPR029058">
    <property type="entry name" value="AB_hydrolase_fold"/>
</dbReference>
<keyword evidence="18" id="KW-1185">Reference proteome</keyword>
<evidence type="ECO:0000256" key="7">
    <source>
        <dbReference type="ARBA" id="ARBA00022670"/>
    </source>
</evidence>
<accession>A0A6G1HIY2</accession>
<dbReference type="EMBL" id="ML996709">
    <property type="protein sequence ID" value="KAF2396018.1"/>
    <property type="molecule type" value="Genomic_DNA"/>
</dbReference>
<dbReference type="InterPro" id="IPR050278">
    <property type="entry name" value="Serine_Prot_S9B/DPPIV"/>
</dbReference>
<keyword evidence="6" id="KW-0964">Secreted</keyword>
<evidence type="ECO:0000256" key="1">
    <source>
        <dbReference type="ARBA" id="ARBA00001257"/>
    </source>
</evidence>
<dbReference type="OrthoDB" id="16520at2759"/>
<dbReference type="GO" id="GO:0004177">
    <property type="term" value="F:aminopeptidase activity"/>
    <property type="evidence" value="ECO:0007669"/>
    <property type="project" value="UniProtKB-KW"/>
</dbReference>
<evidence type="ECO:0000313" key="18">
    <source>
        <dbReference type="Proteomes" id="UP000799640"/>
    </source>
</evidence>
<evidence type="ECO:0000313" key="17">
    <source>
        <dbReference type="EMBL" id="KAF2396018.1"/>
    </source>
</evidence>
<keyword evidence="7" id="KW-0645">Protease</keyword>
<dbReference type="Gene3D" id="2.140.10.30">
    <property type="entry name" value="Dipeptidylpeptidase IV, N-terminal domain"/>
    <property type="match status" value="1"/>
</dbReference>
<feature type="domain" description="Peptidase S9 prolyl oligopeptidase catalytic" evidence="15">
    <location>
        <begin position="588"/>
        <end position="767"/>
    </location>
</feature>
<dbReference type="GO" id="GO:0005886">
    <property type="term" value="C:plasma membrane"/>
    <property type="evidence" value="ECO:0007669"/>
    <property type="project" value="TreeGrafter"/>
</dbReference>
<proteinExistence type="inferred from homology"/>
<dbReference type="Proteomes" id="UP000799640">
    <property type="component" value="Unassembled WGS sequence"/>
</dbReference>
<dbReference type="Gene3D" id="3.40.50.1820">
    <property type="entry name" value="alpha/beta hydrolase"/>
    <property type="match status" value="1"/>
</dbReference>
<dbReference type="GO" id="GO:0005576">
    <property type="term" value="C:extracellular region"/>
    <property type="evidence" value="ECO:0007669"/>
    <property type="project" value="UniProtKB-SubCell"/>
</dbReference>
<comment type="similarity">
    <text evidence="3">Belongs to the peptidase S9B family.</text>
</comment>
<sequence>MRLGALFSLSAPLVGALLDDAVPARREPRLGSRPTVVPPLRRAPRAPTGNGTKLLTFAQSLARELSPSLQAYTWAPAPLADGIYTSLTAAGLLKTDILSDTSEVLIPASRIPKGVREATLSPDGTRVLWAVNATKQYRYSFFGDYLVQSVAAGPAVPLVPESKGDTALAVWAPGSDPLIAFVRHNDVHLWTPNATIPITSTGGADLFHGVPDWVYEEEILEGRVALWFSPDASHLAFLSFNETGVPSFRVPYYMNKQAPAAASVPLSYPRELEIRYPKVGATNPRVSTSVVNTRGAPVVRRVELPGFPRAETIVGEVLWPTRRHDKLLIRTFDRVQERAKHVLYDVAAGSVAVVRERDGRDAWLDNLRAAQYVGPVAGSGDWYLDLDDVDGWSHLYLFPVAGGVARQLTKGEWEVRKILHVDARRGIAYFTSTQHHPIDSHVFSVDLASGVITPLTPANEPGSWSASFTPNGDLYVLSYLGPNIPHQQLYSAYNTASPLSTLTSNAALSTTISQYALPRIEYFDLPHPSGFNLSARLQYPVNRVPGKKYPLLLTPYGGPGAQEVDSNFGGYGWAAYIASDPLLEWASLTVDGRGTGWRGRAFRGSVTGRLGSLEAEDQIWAAKAIAARENWVDAEKIGIWGWSFGGYLSAKVVELDSGAISLGMITAPVTDWRLYDSMYTERYMKTLAGNGANYSTTAVRKAAGFKNIKGGVLLQHGTGDDNVHFQNAAALVDLLIGQGVSPDKLRVQFFTDSDHSIAFHGGNRFLYRQLTSRLYEEKLRDPKAVPVQTQWRAKSTFDRRKLSDEGESPEITLSSWADGGARF</sequence>
<keyword evidence="5" id="KW-0031">Aminopeptidase</keyword>
<comment type="catalytic activity">
    <reaction evidence="1">
        <text>Release of an N-terminal dipeptide, Xaa-Yaa-|-Zaa-, from a polypeptide, preferentially when Yaa is Pro, provided Zaa is neither Pro nor hydroxyproline.</text>
        <dbReference type="EC" id="3.4.14.5"/>
    </reaction>
</comment>
<evidence type="ECO:0000256" key="12">
    <source>
        <dbReference type="ARBA" id="ARBA00030567"/>
    </source>
</evidence>
<dbReference type="GO" id="GO:0008239">
    <property type="term" value="F:dipeptidyl-peptidase activity"/>
    <property type="evidence" value="ECO:0007669"/>
    <property type="project" value="UniProtKB-EC"/>
</dbReference>
<comment type="subcellular location">
    <subcellularLocation>
        <location evidence="2">Secreted</location>
    </subcellularLocation>
</comment>
<evidence type="ECO:0000256" key="11">
    <source>
        <dbReference type="ARBA" id="ARBA00023180"/>
    </source>
</evidence>
<dbReference type="AlphaFoldDB" id="A0A6G1HIY2"/>
<evidence type="ECO:0000256" key="8">
    <source>
        <dbReference type="ARBA" id="ARBA00022729"/>
    </source>
</evidence>
<dbReference type="PANTHER" id="PTHR11731:SF162">
    <property type="entry name" value="DIPEPTIDYL PEPTIDASE 4-RELATED"/>
    <property type="match status" value="1"/>
</dbReference>
<dbReference type="Pfam" id="PF00930">
    <property type="entry name" value="DPPIV_N"/>
    <property type="match status" value="1"/>
</dbReference>
<keyword evidence="9" id="KW-0378">Hydrolase</keyword>
<dbReference type="InterPro" id="IPR001375">
    <property type="entry name" value="Peptidase_S9_cat"/>
</dbReference>
<keyword evidence="10" id="KW-0720">Serine protease</keyword>
<dbReference type="EC" id="3.4.14.5" evidence="4"/>
<evidence type="ECO:0000256" key="3">
    <source>
        <dbReference type="ARBA" id="ARBA00006150"/>
    </source>
</evidence>
<feature type="region of interest" description="Disordered" evidence="13">
    <location>
        <begin position="798"/>
        <end position="823"/>
    </location>
</feature>
<feature type="chain" id="PRO_5026095755" description="dipeptidyl-peptidase IV" evidence="14">
    <location>
        <begin position="17"/>
        <end position="823"/>
    </location>
</feature>
<dbReference type="InterPro" id="IPR002469">
    <property type="entry name" value="Peptidase_S9B_N"/>
</dbReference>
<evidence type="ECO:0000256" key="9">
    <source>
        <dbReference type="ARBA" id="ARBA00022801"/>
    </source>
</evidence>
<evidence type="ECO:0000256" key="5">
    <source>
        <dbReference type="ARBA" id="ARBA00022438"/>
    </source>
</evidence>
<evidence type="ECO:0000259" key="16">
    <source>
        <dbReference type="Pfam" id="PF00930"/>
    </source>
</evidence>
<evidence type="ECO:0000256" key="10">
    <source>
        <dbReference type="ARBA" id="ARBA00022825"/>
    </source>
</evidence>
<evidence type="ECO:0000256" key="6">
    <source>
        <dbReference type="ARBA" id="ARBA00022525"/>
    </source>
</evidence>
<dbReference type="FunFam" id="3.40.50.1820:FF:000003">
    <property type="entry name" value="Dipeptidyl peptidase 4"/>
    <property type="match status" value="1"/>
</dbReference>
<keyword evidence="8 14" id="KW-0732">Signal</keyword>
<evidence type="ECO:0000256" key="14">
    <source>
        <dbReference type="SAM" id="SignalP"/>
    </source>
</evidence>
<dbReference type="SUPFAM" id="SSF53474">
    <property type="entry name" value="alpha/beta-Hydrolases"/>
    <property type="match status" value="1"/>
</dbReference>